<proteinExistence type="predicted"/>
<reference evidence="1 2" key="1">
    <citation type="submission" date="2020-10" db="EMBL/GenBank/DDBJ databases">
        <title>Connecting structure to function with the recovery of over 1000 high-quality activated sludge metagenome-assembled genomes encoding full-length rRNA genes using long-read sequencing.</title>
        <authorList>
            <person name="Singleton C.M."/>
            <person name="Petriglieri F."/>
            <person name="Kristensen J.M."/>
            <person name="Kirkegaard R.H."/>
            <person name="Michaelsen T.Y."/>
            <person name="Andersen M.H."/>
            <person name="Karst S.M."/>
            <person name="Dueholm M.S."/>
            <person name="Nielsen P.H."/>
            <person name="Albertsen M."/>
        </authorList>
    </citation>
    <scope>NUCLEOTIDE SEQUENCE [LARGE SCALE GENOMIC DNA]</scope>
    <source>
        <strain evidence="1">EsbW_18-Q3-R4-48_BATAC.285</strain>
    </source>
</reference>
<organism evidence="1 2">
    <name type="scientific">Candidatus Accumulibacter proximus</name>
    <dbReference type="NCBI Taxonomy" id="2954385"/>
    <lineage>
        <taxon>Bacteria</taxon>
        <taxon>Pseudomonadati</taxon>
        <taxon>Pseudomonadota</taxon>
        <taxon>Betaproteobacteria</taxon>
        <taxon>Candidatus Accumulibacter</taxon>
    </lineage>
</organism>
<comment type="caution">
    <text evidence="1">The sequence shown here is derived from an EMBL/GenBank/DDBJ whole genome shotgun (WGS) entry which is preliminary data.</text>
</comment>
<protein>
    <submittedName>
        <fullName evidence="1">Uncharacterized protein</fullName>
    </submittedName>
</protein>
<evidence type="ECO:0000313" key="1">
    <source>
        <dbReference type="EMBL" id="MBK7674754.1"/>
    </source>
</evidence>
<name>A0A935UGJ6_9PROT</name>
<accession>A0A935UGJ6</accession>
<dbReference type="Proteomes" id="UP000697998">
    <property type="component" value="Unassembled WGS sequence"/>
</dbReference>
<dbReference type="EMBL" id="JADJMH010000005">
    <property type="protein sequence ID" value="MBK7674754.1"/>
    <property type="molecule type" value="Genomic_DNA"/>
</dbReference>
<sequence length="96" mass="10150">MPKCSTTPTSVQRELPVALRMTARVATQGMNGMVAVRKERAGAVGTDAARVSVSLHLTALMRARGNQRLMAARRAFSCRVGRATLYYLAGAGASAV</sequence>
<dbReference type="AlphaFoldDB" id="A0A935UGJ6"/>
<evidence type="ECO:0000313" key="2">
    <source>
        <dbReference type="Proteomes" id="UP000697998"/>
    </source>
</evidence>
<gene>
    <name evidence="1" type="ORF">IPJ27_08275</name>
</gene>